<evidence type="ECO:0000256" key="6">
    <source>
        <dbReference type="SAM" id="Phobius"/>
    </source>
</evidence>
<keyword evidence="2" id="KW-1003">Cell membrane</keyword>
<evidence type="ECO:0000256" key="4">
    <source>
        <dbReference type="ARBA" id="ARBA00022989"/>
    </source>
</evidence>
<dbReference type="Pfam" id="PF00892">
    <property type="entry name" value="EamA"/>
    <property type="match status" value="2"/>
</dbReference>
<dbReference type="InterPro" id="IPR037185">
    <property type="entry name" value="EmrE-like"/>
</dbReference>
<feature type="transmembrane region" description="Helical" evidence="6">
    <location>
        <begin position="154"/>
        <end position="174"/>
    </location>
</feature>
<keyword evidence="4 6" id="KW-1133">Transmembrane helix</keyword>
<evidence type="ECO:0000256" key="3">
    <source>
        <dbReference type="ARBA" id="ARBA00022692"/>
    </source>
</evidence>
<dbReference type="InterPro" id="IPR051258">
    <property type="entry name" value="Diverse_Substrate_Transporter"/>
</dbReference>
<feature type="transmembrane region" description="Helical" evidence="6">
    <location>
        <begin position="74"/>
        <end position="94"/>
    </location>
</feature>
<feature type="transmembrane region" description="Helical" evidence="6">
    <location>
        <begin position="33"/>
        <end position="54"/>
    </location>
</feature>
<evidence type="ECO:0000256" key="2">
    <source>
        <dbReference type="ARBA" id="ARBA00022475"/>
    </source>
</evidence>
<feature type="transmembrane region" description="Helical" evidence="6">
    <location>
        <begin position="246"/>
        <end position="264"/>
    </location>
</feature>
<feature type="transmembrane region" description="Helical" evidence="6">
    <location>
        <begin position="100"/>
        <end position="118"/>
    </location>
</feature>
<name>A0A840LD82_9BURK</name>
<keyword evidence="9" id="KW-1185">Reference proteome</keyword>
<evidence type="ECO:0000256" key="1">
    <source>
        <dbReference type="ARBA" id="ARBA00004651"/>
    </source>
</evidence>
<reference evidence="8 9" key="1">
    <citation type="submission" date="2020-08" db="EMBL/GenBank/DDBJ databases">
        <title>Functional genomics of gut bacteria from endangered species of beetles.</title>
        <authorList>
            <person name="Carlos-Shanley C."/>
        </authorList>
    </citation>
    <scope>NUCLEOTIDE SEQUENCE [LARGE SCALE GENOMIC DNA]</scope>
    <source>
        <strain evidence="8 9">S00239</strain>
    </source>
</reference>
<feature type="transmembrane region" description="Helical" evidence="6">
    <location>
        <begin position="181"/>
        <end position="201"/>
    </location>
</feature>
<feature type="transmembrane region" description="Helical" evidence="6">
    <location>
        <begin position="270"/>
        <end position="291"/>
    </location>
</feature>
<gene>
    <name evidence="8" type="ORF">HNP55_003421</name>
</gene>
<dbReference type="RefSeq" id="WP_184301992.1">
    <property type="nucleotide sequence ID" value="NZ_JACHLP010000007.1"/>
</dbReference>
<sequence>MSRIRANLLLVLIALIWGSAFVAQSRGMEHIGPMLFTGVRFLIGALVVLPLAWLESRRLQAEQRGLVQGDGLKIIGLGSLLLLGAAMQQIGIVHTTVTNAGFLTALYVPLVPVLGYLLLRQLPHWSVWPGALACLVGAFLLSGAKELNIGVGDLWVMVSALPWALHVLMVGRVADRMAAPFTVACGQFLFCGLVALAWGLIFEDYSWAGLQAASWPILYTGVMSVGIAFTAQVVAQRYAHAADAAIILSSETLFAAGFGFVLMGDRLSPAGLLGCGLIFASMMAVQLLPMLGSLHSSWLARGNQAS</sequence>
<proteinExistence type="predicted"/>
<keyword evidence="5 6" id="KW-0472">Membrane</keyword>
<dbReference type="EMBL" id="JACHLP010000007">
    <property type="protein sequence ID" value="MBB4844875.1"/>
    <property type="molecule type" value="Genomic_DNA"/>
</dbReference>
<keyword evidence="3 6" id="KW-0812">Transmembrane</keyword>
<dbReference type="PANTHER" id="PTHR42920:SF5">
    <property type="entry name" value="EAMA DOMAIN-CONTAINING PROTEIN"/>
    <property type="match status" value="1"/>
</dbReference>
<dbReference type="SUPFAM" id="SSF103481">
    <property type="entry name" value="Multidrug resistance efflux transporter EmrE"/>
    <property type="match status" value="2"/>
</dbReference>
<comment type="subcellular location">
    <subcellularLocation>
        <location evidence="1">Cell membrane</location>
        <topology evidence="1">Multi-pass membrane protein</topology>
    </subcellularLocation>
</comment>
<feature type="transmembrane region" description="Helical" evidence="6">
    <location>
        <begin position="125"/>
        <end position="142"/>
    </location>
</feature>
<dbReference type="AlphaFoldDB" id="A0A840LD82"/>
<feature type="domain" description="EamA" evidence="7">
    <location>
        <begin position="152"/>
        <end position="283"/>
    </location>
</feature>
<organism evidence="8 9">
    <name type="scientific">Roseateles oligotrophus</name>
    <dbReference type="NCBI Taxonomy" id="1769250"/>
    <lineage>
        <taxon>Bacteria</taxon>
        <taxon>Pseudomonadati</taxon>
        <taxon>Pseudomonadota</taxon>
        <taxon>Betaproteobacteria</taxon>
        <taxon>Burkholderiales</taxon>
        <taxon>Sphaerotilaceae</taxon>
        <taxon>Roseateles</taxon>
    </lineage>
</organism>
<feature type="transmembrane region" description="Helical" evidence="6">
    <location>
        <begin position="213"/>
        <end position="234"/>
    </location>
</feature>
<evidence type="ECO:0000259" key="7">
    <source>
        <dbReference type="Pfam" id="PF00892"/>
    </source>
</evidence>
<evidence type="ECO:0000256" key="5">
    <source>
        <dbReference type="ARBA" id="ARBA00023136"/>
    </source>
</evidence>
<accession>A0A840LD82</accession>
<protein>
    <submittedName>
        <fullName evidence="8">Drug/metabolite transporter (DMT)-like permease</fullName>
    </submittedName>
</protein>
<evidence type="ECO:0000313" key="8">
    <source>
        <dbReference type="EMBL" id="MBB4844875.1"/>
    </source>
</evidence>
<dbReference type="GO" id="GO:0005886">
    <property type="term" value="C:plasma membrane"/>
    <property type="evidence" value="ECO:0007669"/>
    <property type="project" value="UniProtKB-SubCell"/>
</dbReference>
<evidence type="ECO:0000313" key="9">
    <source>
        <dbReference type="Proteomes" id="UP000562027"/>
    </source>
</evidence>
<dbReference type="InterPro" id="IPR000620">
    <property type="entry name" value="EamA_dom"/>
</dbReference>
<feature type="domain" description="EamA" evidence="7">
    <location>
        <begin position="6"/>
        <end position="142"/>
    </location>
</feature>
<dbReference type="Proteomes" id="UP000562027">
    <property type="component" value="Unassembled WGS sequence"/>
</dbReference>
<comment type="caution">
    <text evidence="8">The sequence shown here is derived from an EMBL/GenBank/DDBJ whole genome shotgun (WGS) entry which is preliminary data.</text>
</comment>
<dbReference type="PANTHER" id="PTHR42920">
    <property type="entry name" value="OS03G0707200 PROTEIN-RELATED"/>
    <property type="match status" value="1"/>
</dbReference>